<feature type="transmembrane region" description="Helical" evidence="10">
    <location>
        <begin position="40"/>
        <end position="59"/>
    </location>
</feature>
<evidence type="ECO:0000256" key="6">
    <source>
        <dbReference type="ARBA" id="ARBA00022989"/>
    </source>
</evidence>
<evidence type="ECO:0000256" key="4">
    <source>
        <dbReference type="ARBA" id="ARBA00022692"/>
    </source>
</evidence>
<comment type="caution">
    <text evidence="11">The sequence shown here is derived from an EMBL/GenBank/DDBJ whole genome shotgun (WGS) entry which is preliminary data.</text>
</comment>
<comment type="similarity">
    <text evidence="3">Belongs to the cytochrome c oxidase VIII family.</text>
</comment>
<evidence type="ECO:0000256" key="1">
    <source>
        <dbReference type="ARBA" id="ARBA00004434"/>
    </source>
</evidence>
<feature type="region of interest" description="Disordered" evidence="9">
    <location>
        <begin position="1"/>
        <end position="24"/>
    </location>
</feature>
<gene>
    <name evidence="11" type="ORF">PVAND_003831</name>
</gene>
<comment type="pathway">
    <text evidence="2">Energy metabolism; oxidative phosphorylation.</text>
</comment>
<keyword evidence="4 10" id="KW-0812">Transmembrane</keyword>
<dbReference type="GO" id="GO:0006123">
    <property type="term" value="P:mitochondrial electron transport, cytochrome c to oxygen"/>
    <property type="evidence" value="ECO:0007669"/>
    <property type="project" value="InterPro"/>
</dbReference>
<organism evidence="11 12">
    <name type="scientific">Polypedilum vanderplanki</name>
    <name type="common">Sleeping chironomid midge</name>
    <dbReference type="NCBI Taxonomy" id="319348"/>
    <lineage>
        <taxon>Eukaryota</taxon>
        <taxon>Metazoa</taxon>
        <taxon>Ecdysozoa</taxon>
        <taxon>Arthropoda</taxon>
        <taxon>Hexapoda</taxon>
        <taxon>Insecta</taxon>
        <taxon>Pterygota</taxon>
        <taxon>Neoptera</taxon>
        <taxon>Endopterygota</taxon>
        <taxon>Diptera</taxon>
        <taxon>Nematocera</taxon>
        <taxon>Chironomoidea</taxon>
        <taxon>Chironomidae</taxon>
        <taxon>Chironominae</taxon>
        <taxon>Polypedilum</taxon>
        <taxon>Polypedilum</taxon>
    </lineage>
</organism>
<dbReference type="PANTHER" id="PTHR16717">
    <property type="entry name" value="CYTOCHROME C OXIDASE POLYPEPTIDE VIII"/>
    <property type="match status" value="1"/>
</dbReference>
<proteinExistence type="inferred from homology"/>
<name>A0A9J6BV84_POLVA</name>
<dbReference type="InterPro" id="IPR003205">
    <property type="entry name" value="Cyt_c_oxidase_su8"/>
</dbReference>
<dbReference type="GO" id="GO:0045277">
    <property type="term" value="C:respiratory chain complex IV"/>
    <property type="evidence" value="ECO:0007669"/>
    <property type="project" value="InterPro"/>
</dbReference>
<dbReference type="OrthoDB" id="6093252at2759"/>
<evidence type="ECO:0000256" key="10">
    <source>
        <dbReference type="SAM" id="Phobius"/>
    </source>
</evidence>
<accession>A0A9J6BV84</accession>
<protein>
    <submittedName>
        <fullName evidence="11">Uncharacterized protein</fullName>
    </submittedName>
</protein>
<dbReference type="InterPro" id="IPR036548">
    <property type="entry name" value="Cyt_c_oxidase_su8_sf"/>
</dbReference>
<dbReference type="EMBL" id="JADBJN010000003">
    <property type="protein sequence ID" value="KAG5673815.1"/>
    <property type="molecule type" value="Genomic_DNA"/>
</dbReference>
<keyword evidence="6 10" id="KW-1133">Transmembrane helix</keyword>
<dbReference type="PANTHER" id="PTHR16717:SF5">
    <property type="entry name" value="CYTOCHROME C OXIDASE SUBUNIT 8, ISOFORM A"/>
    <property type="match status" value="1"/>
</dbReference>
<dbReference type="GO" id="GO:0005743">
    <property type="term" value="C:mitochondrial inner membrane"/>
    <property type="evidence" value="ECO:0007669"/>
    <property type="project" value="UniProtKB-SubCell"/>
</dbReference>
<evidence type="ECO:0000256" key="9">
    <source>
        <dbReference type="SAM" id="MobiDB-lite"/>
    </source>
</evidence>
<comment type="subcellular location">
    <subcellularLocation>
        <location evidence="1">Mitochondrion inner membrane</location>
        <topology evidence="1">Single-pass membrane protein</topology>
    </subcellularLocation>
</comment>
<evidence type="ECO:0000256" key="5">
    <source>
        <dbReference type="ARBA" id="ARBA00022792"/>
    </source>
</evidence>
<evidence type="ECO:0000256" key="3">
    <source>
        <dbReference type="ARBA" id="ARBA00010117"/>
    </source>
</evidence>
<keyword evidence="8 10" id="KW-0472">Membrane</keyword>
<keyword evidence="5" id="KW-0999">Mitochondrion inner membrane</keyword>
<sequence>MFARQFARSVGSPAIQHLQRRGHSAVAGPPQVKVSFAEKVVHGAIMFTGWFFIPVWVLTHMREYKGQNIDSKQLL</sequence>
<evidence type="ECO:0000313" key="11">
    <source>
        <dbReference type="EMBL" id="KAG5673815.1"/>
    </source>
</evidence>
<keyword evidence="7" id="KW-0496">Mitochondrion</keyword>
<evidence type="ECO:0000256" key="7">
    <source>
        <dbReference type="ARBA" id="ARBA00023128"/>
    </source>
</evidence>
<reference evidence="11" key="1">
    <citation type="submission" date="2021-03" db="EMBL/GenBank/DDBJ databases">
        <title>Chromosome level genome of the anhydrobiotic midge Polypedilum vanderplanki.</title>
        <authorList>
            <person name="Yoshida Y."/>
            <person name="Kikawada T."/>
            <person name="Gusev O."/>
        </authorList>
    </citation>
    <scope>NUCLEOTIDE SEQUENCE</scope>
    <source>
        <strain evidence="11">NIAS01</strain>
        <tissue evidence="11">Whole body or cell culture</tissue>
    </source>
</reference>
<dbReference type="Proteomes" id="UP001107558">
    <property type="component" value="Chromosome 3"/>
</dbReference>
<evidence type="ECO:0000313" key="12">
    <source>
        <dbReference type="Proteomes" id="UP001107558"/>
    </source>
</evidence>
<dbReference type="Pfam" id="PF02285">
    <property type="entry name" value="COX8"/>
    <property type="match status" value="1"/>
</dbReference>
<evidence type="ECO:0000256" key="8">
    <source>
        <dbReference type="ARBA" id="ARBA00023136"/>
    </source>
</evidence>
<keyword evidence="12" id="KW-1185">Reference proteome</keyword>
<dbReference type="Gene3D" id="4.10.81.10">
    <property type="entry name" value="Cytochrome c oxidase, subunit 8"/>
    <property type="match status" value="1"/>
</dbReference>
<evidence type="ECO:0000256" key="2">
    <source>
        <dbReference type="ARBA" id="ARBA00004673"/>
    </source>
</evidence>
<dbReference type="AlphaFoldDB" id="A0A9J6BV84"/>